<comment type="caution">
    <text evidence="1">The sequence shown here is derived from an EMBL/GenBank/DDBJ whole genome shotgun (WGS) entry which is preliminary data.</text>
</comment>
<proteinExistence type="predicted"/>
<dbReference type="Proteomes" id="UP001153331">
    <property type="component" value="Unassembled WGS sequence"/>
</dbReference>
<organism evidence="1 2">
    <name type="scientific">Boeremia exigua</name>
    <dbReference type="NCBI Taxonomy" id="749465"/>
    <lineage>
        <taxon>Eukaryota</taxon>
        <taxon>Fungi</taxon>
        <taxon>Dikarya</taxon>
        <taxon>Ascomycota</taxon>
        <taxon>Pezizomycotina</taxon>
        <taxon>Dothideomycetes</taxon>
        <taxon>Pleosporomycetidae</taxon>
        <taxon>Pleosporales</taxon>
        <taxon>Pleosporineae</taxon>
        <taxon>Didymellaceae</taxon>
        <taxon>Boeremia</taxon>
    </lineage>
</organism>
<reference evidence="1" key="1">
    <citation type="submission" date="2022-11" db="EMBL/GenBank/DDBJ databases">
        <title>Genome Sequence of Boeremia exigua.</title>
        <authorList>
            <person name="Buettner E."/>
        </authorList>
    </citation>
    <scope>NUCLEOTIDE SEQUENCE</scope>
    <source>
        <strain evidence="1">CU02</strain>
    </source>
</reference>
<keyword evidence="2" id="KW-1185">Reference proteome</keyword>
<name>A0ACC2I9W7_9PLEO</name>
<evidence type="ECO:0000313" key="2">
    <source>
        <dbReference type="Proteomes" id="UP001153331"/>
    </source>
</evidence>
<dbReference type="EMBL" id="JAPHNI010000360">
    <property type="protein sequence ID" value="KAJ8111991.1"/>
    <property type="molecule type" value="Genomic_DNA"/>
</dbReference>
<gene>
    <name evidence="1" type="ORF">OPT61_g5542</name>
</gene>
<protein>
    <submittedName>
        <fullName evidence="1">Uncharacterized protein</fullName>
    </submittedName>
</protein>
<accession>A0ACC2I9W7</accession>
<evidence type="ECO:0000313" key="1">
    <source>
        <dbReference type="EMBL" id="KAJ8111991.1"/>
    </source>
</evidence>
<sequence>MPPPTEDTPPTPNIPTIPTVPPALLLPFCFTGSHLVKGAFPRNIHLLKRPQLQNLELDTSKEILAAWSTWWLSTQWASDATAHKPNWDGPTRTGKVWAWFGEAVSTQDGQPYVYCYNCGLVLQHPTVRTIGNKHMNRHLGSQSCRQTGEPVHNHPNLPLSAYQPQEPRETPKAALYSAAAFETELVRLVIDNNLSFRTIERPSFRRFIQFLRPEAVITSCYKLGQMFQAQFKAAEEALLQDLHGSTKLSIALDAWTAGNHLSFLAIKGYYINKKWKLQEVLLDFIPMRGKHTGVSIAQQVLQVLQATQTTKRLLGITCDNVFYKRAARTSERRTPLTLHTIIRVQLNNLVV</sequence>